<dbReference type="EMBL" id="CAUYUJ010008557">
    <property type="protein sequence ID" value="CAK0824310.1"/>
    <property type="molecule type" value="Genomic_DNA"/>
</dbReference>
<organism evidence="1 2">
    <name type="scientific">Prorocentrum cordatum</name>
    <dbReference type="NCBI Taxonomy" id="2364126"/>
    <lineage>
        <taxon>Eukaryota</taxon>
        <taxon>Sar</taxon>
        <taxon>Alveolata</taxon>
        <taxon>Dinophyceae</taxon>
        <taxon>Prorocentrales</taxon>
        <taxon>Prorocentraceae</taxon>
        <taxon>Prorocentrum</taxon>
    </lineage>
</organism>
<sequence>MELARAEQALHRACTLKHPFIRRDKQNALLDAADRAQHAADMHDPRELYNIVRRLAGTSSKALATLTHEDGSVLDASQAVMARWRRHFTNLFRAGHASQIEDVTCLPAGAKPDPRPAAEPAGCAGNEARNLIEGLEIFVVIQSLDGSSGVGEDALSALIVKTRGWHAAEIMSKIIHDIIYVRHVPLVWRGGKLVVIYKGKGMATDPDNYRGILVSDHLAKILTSLLQAHLNATYEKAVGVSQYGAVKHRGTAMASLVVRSFLDLCSARSWSCFVLFVDLSKAFDYAIREVVMGWMPDASSASLEEKRALLEKLGVPERASHHLAEWIDKTGGLLALSGADPAVCELVTSLHHGAWFRLPRDEPYVVSVSGARQGCKLGALVFNMIYSLALLMLKQELLDLGIILWVTNAPSSAFWGTQTTTTSCAADERLSPVFEVTYVDDECIFLAASSARAMMLAIPKLMSCLCTAF</sequence>
<comment type="caution">
    <text evidence="1">The sequence shown here is derived from an EMBL/GenBank/DDBJ whole genome shotgun (WGS) entry which is preliminary data.</text>
</comment>
<dbReference type="PANTHER" id="PTHR19446">
    <property type="entry name" value="REVERSE TRANSCRIPTASES"/>
    <property type="match status" value="1"/>
</dbReference>
<keyword evidence="2" id="KW-1185">Reference proteome</keyword>
<dbReference type="Proteomes" id="UP001189429">
    <property type="component" value="Unassembled WGS sequence"/>
</dbReference>
<name>A0ABN9RZT3_9DINO</name>
<reference evidence="1" key="1">
    <citation type="submission" date="2023-10" db="EMBL/GenBank/DDBJ databases">
        <authorList>
            <person name="Chen Y."/>
            <person name="Shah S."/>
            <person name="Dougan E. K."/>
            <person name="Thang M."/>
            <person name="Chan C."/>
        </authorList>
    </citation>
    <scope>NUCLEOTIDE SEQUENCE [LARGE SCALE GENOMIC DNA]</scope>
</reference>
<protein>
    <recommendedName>
        <fullName evidence="3">Reverse transcriptase domain-containing protein</fullName>
    </recommendedName>
</protein>
<evidence type="ECO:0008006" key="3">
    <source>
        <dbReference type="Google" id="ProtNLM"/>
    </source>
</evidence>
<evidence type="ECO:0000313" key="2">
    <source>
        <dbReference type="Proteomes" id="UP001189429"/>
    </source>
</evidence>
<gene>
    <name evidence="1" type="ORF">PCOR1329_LOCUS24743</name>
</gene>
<proteinExistence type="predicted"/>
<evidence type="ECO:0000313" key="1">
    <source>
        <dbReference type="EMBL" id="CAK0824310.1"/>
    </source>
</evidence>
<accession>A0ABN9RZT3</accession>